<dbReference type="EMBL" id="KV417281">
    <property type="protein sequence ID" value="KZO97186.1"/>
    <property type="molecule type" value="Genomic_DNA"/>
</dbReference>
<sequence length="57" mass="6108">MGPVLPQIETVVAQLAIVHLAHNDSCPTNVMVDNNLNLVAAMQHSANFARISTLGNR</sequence>
<evidence type="ECO:0008006" key="3">
    <source>
        <dbReference type="Google" id="ProtNLM"/>
    </source>
</evidence>
<name>A0A167MZ22_CALVF</name>
<evidence type="ECO:0000313" key="1">
    <source>
        <dbReference type="EMBL" id="KZO97186.1"/>
    </source>
</evidence>
<protein>
    <recommendedName>
        <fullName evidence="3">Protein kinase domain-containing protein</fullName>
    </recommendedName>
</protein>
<gene>
    <name evidence="1" type="ORF">CALVIDRAFT_536660</name>
</gene>
<evidence type="ECO:0000313" key="2">
    <source>
        <dbReference type="Proteomes" id="UP000076738"/>
    </source>
</evidence>
<proteinExistence type="predicted"/>
<organism evidence="1 2">
    <name type="scientific">Calocera viscosa (strain TUFC12733)</name>
    <dbReference type="NCBI Taxonomy" id="1330018"/>
    <lineage>
        <taxon>Eukaryota</taxon>
        <taxon>Fungi</taxon>
        <taxon>Dikarya</taxon>
        <taxon>Basidiomycota</taxon>
        <taxon>Agaricomycotina</taxon>
        <taxon>Dacrymycetes</taxon>
        <taxon>Dacrymycetales</taxon>
        <taxon>Dacrymycetaceae</taxon>
        <taxon>Calocera</taxon>
    </lineage>
</organism>
<accession>A0A167MZ22</accession>
<dbReference type="Proteomes" id="UP000076738">
    <property type="component" value="Unassembled WGS sequence"/>
</dbReference>
<dbReference type="AlphaFoldDB" id="A0A167MZ22"/>
<keyword evidence="2" id="KW-1185">Reference proteome</keyword>
<reference evidence="1 2" key="1">
    <citation type="journal article" date="2016" name="Mol. Biol. Evol.">
        <title>Comparative Genomics of Early-Diverging Mushroom-Forming Fungi Provides Insights into the Origins of Lignocellulose Decay Capabilities.</title>
        <authorList>
            <person name="Nagy L.G."/>
            <person name="Riley R."/>
            <person name="Tritt A."/>
            <person name="Adam C."/>
            <person name="Daum C."/>
            <person name="Floudas D."/>
            <person name="Sun H."/>
            <person name="Yadav J.S."/>
            <person name="Pangilinan J."/>
            <person name="Larsson K.H."/>
            <person name="Matsuura K."/>
            <person name="Barry K."/>
            <person name="Labutti K."/>
            <person name="Kuo R."/>
            <person name="Ohm R.A."/>
            <person name="Bhattacharya S.S."/>
            <person name="Shirouzu T."/>
            <person name="Yoshinaga Y."/>
            <person name="Martin F.M."/>
            <person name="Grigoriev I.V."/>
            <person name="Hibbett D.S."/>
        </authorList>
    </citation>
    <scope>NUCLEOTIDE SEQUENCE [LARGE SCALE GENOMIC DNA]</scope>
    <source>
        <strain evidence="1 2">TUFC12733</strain>
    </source>
</reference>